<dbReference type="RefSeq" id="WP_345725809.1">
    <property type="nucleotide sequence ID" value="NZ_BAAAYN010000001.1"/>
</dbReference>
<keyword evidence="1" id="KW-0472">Membrane</keyword>
<evidence type="ECO:0000313" key="2">
    <source>
        <dbReference type="EMBL" id="GAA3381596.1"/>
    </source>
</evidence>
<feature type="transmembrane region" description="Helical" evidence="1">
    <location>
        <begin position="26"/>
        <end position="48"/>
    </location>
</feature>
<reference evidence="3" key="1">
    <citation type="journal article" date="2019" name="Int. J. Syst. Evol. Microbiol.">
        <title>The Global Catalogue of Microorganisms (GCM) 10K type strain sequencing project: providing services to taxonomists for standard genome sequencing and annotation.</title>
        <authorList>
            <consortium name="The Broad Institute Genomics Platform"/>
            <consortium name="The Broad Institute Genome Sequencing Center for Infectious Disease"/>
            <person name="Wu L."/>
            <person name="Ma J."/>
        </authorList>
    </citation>
    <scope>NUCLEOTIDE SEQUENCE [LARGE SCALE GENOMIC DNA]</scope>
    <source>
        <strain evidence="3">JCM 9458</strain>
    </source>
</reference>
<sequence>MVLTLSAVLCFGAAVAFLCRYAGLRIWHAIVCTLFGFYLASSAAAPFVREAVFAVLGFLS</sequence>
<proteinExistence type="predicted"/>
<keyword evidence="1" id="KW-1133">Transmembrane helix</keyword>
<protein>
    <submittedName>
        <fullName evidence="2">Membrane protein</fullName>
    </submittedName>
</protein>
<dbReference type="Proteomes" id="UP001501676">
    <property type="component" value="Unassembled WGS sequence"/>
</dbReference>
<gene>
    <name evidence="2" type="ORF">GCM10020369_00150</name>
</gene>
<accession>A0ABP6SNK2</accession>
<evidence type="ECO:0000313" key="3">
    <source>
        <dbReference type="Proteomes" id="UP001501676"/>
    </source>
</evidence>
<keyword evidence="3" id="KW-1185">Reference proteome</keyword>
<organism evidence="2 3">
    <name type="scientific">Cryptosporangium minutisporangium</name>
    <dbReference type="NCBI Taxonomy" id="113569"/>
    <lineage>
        <taxon>Bacteria</taxon>
        <taxon>Bacillati</taxon>
        <taxon>Actinomycetota</taxon>
        <taxon>Actinomycetes</taxon>
        <taxon>Cryptosporangiales</taxon>
        <taxon>Cryptosporangiaceae</taxon>
        <taxon>Cryptosporangium</taxon>
    </lineage>
</organism>
<comment type="caution">
    <text evidence="2">The sequence shown here is derived from an EMBL/GenBank/DDBJ whole genome shotgun (WGS) entry which is preliminary data.</text>
</comment>
<dbReference type="EMBL" id="BAAAYN010000001">
    <property type="protein sequence ID" value="GAA3381596.1"/>
    <property type="molecule type" value="Genomic_DNA"/>
</dbReference>
<evidence type="ECO:0000256" key="1">
    <source>
        <dbReference type="SAM" id="Phobius"/>
    </source>
</evidence>
<keyword evidence="1" id="KW-0812">Transmembrane</keyword>
<name>A0ABP6SNK2_9ACTN</name>